<sequence length="105" mass="11709">MQAAEKPVPTSLKLPAAVKREIDQAARAAGTSSHAYMIDVLQKAVERQRLREQFQRDALAAEQDMLRTGLGHPWQDVQAYFAQMAEFRAGRAPRPAPLEPQSIAR</sequence>
<evidence type="ECO:0008006" key="3">
    <source>
        <dbReference type="Google" id="ProtNLM"/>
    </source>
</evidence>
<dbReference type="Gene3D" id="1.10.1220.10">
    <property type="entry name" value="Met repressor-like"/>
    <property type="match status" value="1"/>
</dbReference>
<organism evidence="1 2">
    <name type="scientific">Ottowia testudinis</name>
    <dbReference type="NCBI Taxonomy" id="2816950"/>
    <lineage>
        <taxon>Bacteria</taxon>
        <taxon>Pseudomonadati</taxon>
        <taxon>Pseudomonadota</taxon>
        <taxon>Betaproteobacteria</taxon>
        <taxon>Burkholderiales</taxon>
        <taxon>Comamonadaceae</taxon>
        <taxon>Ottowia</taxon>
    </lineage>
</organism>
<evidence type="ECO:0000313" key="1">
    <source>
        <dbReference type="EMBL" id="QTD45427.1"/>
    </source>
</evidence>
<accession>A0A975CI88</accession>
<dbReference type="InterPro" id="IPR010985">
    <property type="entry name" value="Ribbon_hlx_hlx"/>
</dbReference>
<dbReference type="EMBL" id="CP071796">
    <property type="protein sequence ID" value="QTD45427.1"/>
    <property type="molecule type" value="Genomic_DNA"/>
</dbReference>
<proteinExistence type="predicted"/>
<keyword evidence="2" id="KW-1185">Reference proteome</keyword>
<dbReference type="AlphaFoldDB" id="A0A975CI88"/>
<dbReference type="KEGG" id="otd:J1M35_00395"/>
<dbReference type="SUPFAM" id="SSF47598">
    <property type="entry name" value="Ribbon-helix-helix"/>
    <property type="match status" value="1"/>
</dbReference>
<dbReference type="InterPro" id="IPR013321">
    <property type="entry name" value="Arc_rbn_hlx_hlx"/>
</dbReference>
<dbReference type="RefSeq" id="WP_208009175.1">
    <property type="nucleotide sequence ID" value="NZ_CP071796.1"/>
</dbReference>
<gene>
    <name evidence="1" type="ORF">J1M35_00395</name>
</gene>
<protein>
    <recommendedName>
        <fullName evidence="3">Ribbon-helix-helix CopG family protein</fullName>
    </recommendedName>
</protein>
<name>A0A975CI88_9BURK</name>
<reference evidence="1" key="1">
    <citation type="submission" date="2021-03" db="EMBL/GenBank/DDBJ databases">
        <title>Ottowia sp. 27C isolated from the cloaca of a Giant Asian pond turtle (Heosemys grandis).</title>
        <authorList>
            <person name="Spergser J."/>
            <person name="Busse H.-J."/>
        </authorList>
    </citation>
    <scope>NUCLEOTIDE SEQUENCE</scope>
    <source>
        <strain evidence="1">27C</strain>
    </source>
</reference>
<dbReference type="Proteomes" id="UP000663903">
    <property type="component" value="Chromosome"/>
</dbReference>
<dbReference type="GO" id="GO:0006355">
    <property type="term" value="P:regulation of DNA-templated transcription"/>
    <property type="evidence" value="ECO:0007669"/>
    <property type="project" value="InterPro"/>
</dbReference>
<evidence type="ECO:0000313" key="2">
    <source>
        <dbReference type="Proteomes" id="UP000663903"/>
    </source>
</evidence>